<proteinExistence type="inferred from homology"/>
<dbReference type="InterPro" id="IPR001365">
    <property type="entry name" value="A_deaminase_dom"/>
</dbReference>
<feature type="binding site" evidence="9">
    <location>
        <position position="17"/>
    </location>
    <ligand>
        <name>substrate</name>
    </ligand>
</feature>
<dbReference type="PANTHER" id="PTHR11409:SF43">
    <property type="entry name" value="ADENOSINE DEAMINASE"/>
    <property type="match status" value="1"/>
</dbReference>
<dbReference type="Pfam" id="PF00962">
    <property type="entry name" value="A_deaminase"/>
    <property type="match status" value="1"/>
</dbReference>
<feature type="binding site" evidence="9">
    <location>
        <position position="17"/>
    </location>
    <ligand>
        <name>Zn(2+)</name>
        <dbReference type="ChEBI" id="CHEBI:29105"/>
        <note>catalytic</note>
    </ligand>
</feature>
<evidence type="ECO:0000256" key="1">
    <source>
        <dbReference type="ARBA" id="ARBA00012784"/>
    </source>
</evidence>
<comment type="caution">
    <text evidence="9">Lacks conserved residue(s) required for the propagation of feature annotation.</text>
</comment>
<dbReference type="InterPro" id="IPR032466">
    <property type="entry name" value="Metal_Hydrolase"/>
</dbReference>
<evidence type="ECO:0000256" key="5">
    <source>
        <dbReference type="ARBA" id="ARBA00023080"/>
    </source>
</evidence>
<dbReference type="PANTHER" id="PTHR11409">
    <property type="entry name" value="ADENOSINE DEAMINASE"/>
    <property type="match status" value="1"/>
</dbReference>
<comment type="catalytic activity">
    <reaction evidence="7">
        <text>adenosine + H2O + H(+) = inosine + NH4(+)</text>
        <dbReference type="Rhea" id="RHEA:24408"/>
        <dbReference type="ChEBI" id="CHEBI:15377"/>
        <dbReference type="ChEBI" id="CHEBI:15378"/>
        <dbReference type="ChEBI" id="CHEBI:16335"/>
        <dbReference type="ChEBI" id="CHEBI:17596"/>
        <dbReference type="ChEBI" id="CHEBI:28938"/>
        <dbReference type="EC" id="3.5.4.4"/>
    </reaction>
    <physiologicalReaction direction="left-to-right" evidence="7">
        <dbReference type="Rhea" id="RHEA:24409"/>
    </physiologicalReaction>
</comment>
<dbReference type="SUPFAM" id="SSF51556">
    <property type="entry name" value="Metallo-dependent hydrolases"/>
    <property type="match status" value="1"/>
</dbReference>
<evidence type="ECO:0000256" key="4">
    <source>
        <dbReference type="ARBA" id="ARBA00022833"/>
    </source>
</evidence>
<evidence type="ECO:0000256" key="3">
    <source>
        <dbReference type="ARBA" id="ARBA00022801"/>
    </source>
</evidence>
<feature type="binding site" evidence="9">
    <location>
        <position position="279"/>
    </location>
    <ligand>
        <name>Zn(2+)</name>
        <dbReference type="ChEBI" id="CHEBI:29105"/>
        <note>catalytic</note>
    </ligand>
</feature>
<comment type="similarity">
    <text evidence="9">Belongs to the metallo-dependent hydrolases superfamily. Adenosine and AMP deaminases family. Adenosine deaminase subfamily.</text>
</comment>
<comment type="catalytic activity">
    <reaction evidence="8">
        <text>2'-deoxyadenosine + H2O + H(+) = 2'-deoxyinosine + NH4(+)</text>
        <dbReference type="Rhea" id="RHEA:28190"/>
        <dbReference type="ChEBI" id="CHEBI:15377"/>
        <dbReference type="ChEBI" id="CHEBI:15378"/>
        <dbReference type="ChEBI" id="CHEBI:17256"/>
        <dbReference type="ChEBI" id="CHEBI:28938"/>
        <dbReference type="ChEBI" id="CHEBI:28997"/>
        <dbReference type="EC" id="3.5.4.4"/>
    </reaction>
    <physiologicalReaction direction="left-to-right" evidence="8">
        <dbReference type="Rhea" id="RHEA:28191"/>
    </physiologicalReaction>
</comment>
<name>A0ABS0ZJU7_9STRE</name>
<keyword evidence="4 9" id="KW-0862">Zinc</keyword>
<sequence length="340" mass="38289">MTNNKWHHLKKVELHCHLDGSLSLEAIRQLAAMASIAIPSSDDALRRLVTVTKDSNNLIDYLKTFDFIRPLLQTKEALSLAAYDVVKQAAKENVIYIEVRFAPELSMDQTLSALETVDAVLDGLNRAMKDYDVIARLLVCGLKQSSKTLTEDIFKEVVRLSTKGLVGFDFAGNEADFPTSELKDIIKTTQDLGLPLTFHAGECHCPNNISYGIDLGIKRFGHVTALYQQPELIKAFIASDATAEMCLTSNLQTKAARNIAEFPYQLFYEAGLKMTINTDNRTVSNTNLTKEYALYHQYFNTTISDFYHFNQHAILASFTTNKEKAHLLKLLKENYEVYLS</sequence>
<evidence type="ECO:0000256" key="8">
    <source>
        <dbReference type="ARBA" id="ARBA00049213"/>
    </source>
</evidence>
<dbReference type="InterPro" id="IPR006330">
    <property type="entry name" value="Ado/ade_deaminase"/>
</dbReference>
<dbReference type="RefSeq" id="WP_199575595.1">
    <property type="nucleotide sequence ID" value="NZ_JAENBO010000003.1"/>
</dbReference>
<keyword evidence="3 9" id="KW-0378">Hydrolase</keyword>
<dbReference type="Gene3D" id="3.20.20.140">
    <property type="entry name" value="Metal-dependent hydrolases"/>
    <property type="match status" value="1"/>
</dbReference>
<protein>
    <recommendedName>
        <fullName evidence="1 9">Adenosine deaminase</fullName>
        <ecNumber evidence="1 9">3.5.4.4</ecNumber>
    </recommendedName>
    <alternativeName>
        <fullName evidence="6 9">Adenosine aminohydrolase</fullName>
    </alternativeName>
</protein>
<evidence type="ECO:0000256" key="6">
    <source>
        <dbReference type="ARBA" id="ARBA00031852"/>
    </source>
</evidence>
<dbReference type="GO" id="GO:0016787">
    <property type="term" value="F:hydrolase activity"/>
    <property type="evidence" value="ECO:0007669"/>
    <property type="project" value="UniProtKB-KW"/>
</dbReference>
<evidence type="ECO:0000256" key="7">
    <source>
        <dbReference type="ARBA" id="ARBA00047989"/>
    </source>
</evidence>
<dbReference type="Proteomes" id="UP000653045">
    <property type="component" value="Unassembled WGS sequence"/>
</dbReference>
<feature type="binding site" evidence="9">
    <location>
        <position position="199"/>
    </location>
    <ligand>
        <name>Zn(2+)</name>
        <dbReference type="ChEBI" id="CHEBI:29105"/>
        <note>catalytic</note>
    </ligand>
</feature>
<dbReference type="InterPro" id="IPR028893">
    <property type="entry name" value="A_deaminase"/>
</dbReference>
<feature type="binding site" evidence="9">
    <location>
        <position position="172"/>
    </location>
    <ligand>
        <name>substrate</name>
    </ligand>
</feature>
<comment type="cofactor">
    <cofactor evidence="9">
        <name>Zn(2+)</name>
        <dbReference type="ChEBI" id="CHEBI:29105"/>
    </cofactor>
    <text evidence="9">Binds 1 zinc ion per subunit.</text>
</comment>
<dbReference type="HAMAP" id="MF_00540">
    <property type="entry name" value="A_deaminase"/>
    <property type="match status" value="1"/>
</dbReference>
<reference evidence="11 12" key="1">
    <citation type="journal article" date="2021" name="Int. J. Syst. Evol. Microbiol.">
        <title>Streptococcus vicugnae sp. nov., isolated from faeces of alpacas (Vicugna pacos) and cattle (Bos taurus), Streptococcus zalophi sp. nov., and Streptococcus pacificus sp. nov., isolated from respiratory tract of California sea lions (Zalophus californianus).</title>
        <authorList>
            <person name="Volokhov D.V."/>
            <person name="Zagorodnyaya T.A."/>
            <person name="Shen Z."/>
            <person name="Blom J."/>
            <person name="Furtak V.A."/>
            <person name="Eisenberg T."/>
            <person name="Fan P."/>
            <person name="Jeong K.C."/>
            <person name="Gao Y."/>
            <person name="Zhang S."/>
            <person name="Amselle M."/>
        </authorList>
    </citation>
    <scope>NUCLEOTIDE SEQUENCE [LARGE SCALE GENOMIC DNA]</scope>
    <source>
        <strain evidence="11 12">CSL7591</strain>
    </source>
</reference>
<keyword evidence="12" id="KW-1185">Reference proteome</keyword>
<comment type="caution">
    <text evidence="11">The sequence shown here is derived from an EMBL/GenBank/DDBJ whole genome shotgun (WGS) entry which is preliminary data.</text>
</comment>
<accession>A0ABS0ZJU7</accession>
<evidence type="ECO:0000256" key="9">
    <source>
        <dbReference type="HAMAP-Rule" id="MF_00540"/>
    </source>
</evidence>
<evidence type="ECO:0000313" key="12">
    <source>
        <dbReference type="Proteomes" id="UP000653045"/>
    </source>
</evidence>
<evidence type="ECO:0000313" key="11">
    <source>
        <dbReference type="EMBL" id="MBJ8325983.1"/>
    </source>
</evidence>
<organism evidence="11 12">
    <name type="scientific">Streptococcus pacificus</name>
    <dbReference type="NCBI Taxonomy" id="2740577"/>
    <lineage>
        <taxon>Bacteria</taxon>
        <taxon>Bacillati</taxon>
        <taxon>Bacillota</taxon>
        <taxon>Bacilli</taxon>
        <taxon>Lactobacillales</taxon>
        <taxon>Streptococcaceae</taxon>
        <taxon>Streptococcus</taxon>
    </lineage>
</organism>
<evidence type="ECO:0000259" key="10">
    <source>
        <dbReference type="Pfam" id="PF00962"/>
    </source>
</evidence>
<feature type="active site" description="Proton donor" evidence="9">
    <location>
        <position position="202"/>
    </location>
</feature>
<feature type="site" description="Important for catalytic activity" evidence="9">
    <location>
        <position position="222"/>
    </location>
</feature>
<dbReference type="EC" id="3.5.4.4" evidence="1 9"/>
<keyword evidence="2 9" id="KW-0479">Metal-binding</keyword>
<keyword evidence="5 9" id="KW-0546">Nucleotide metabolism</keyword>
<dbReference type="NCBIfam" id="TIGR01430">
    <property type="entry name" value="aden_deam"/>
    <property type="match status" value="1"/>
</dbReference>
<dbReference type="EMBL" id="JAENBO010000003">
    <property type="protein sequence ID" value="MBJ8325983.1"/>
    <property type="molecule type" value="Genomic_DNA"/>
</dbReference>
<gene>
    <name evidence="9" type="primary">add</name>
    <name evidence="11" type="ORF">JHK62_04785</name>
</gene>
<evidence type="ECO:0000256" key="2">
    <source>
        <dbReference type="ARBA" id="ARBA00022723"/>
    </source>
</evidence>
<feature type="domain" description="Adenosine deaminase" evidence="10">
    <location>
        <begin position="11"/>
        <end position="332"/>
    </location>
</feature>
<feature type="binding site" evidence="9">
    <location>
        <position position="15"/>
    </location>
    <ligand>
        <name>Zn(2+)</name>
        <dbReference type="ChEBI" id="CHEBI:29105"/>
        <note>catalytic</note>
    </ligand>
</feature>
<feature type="binding site" evidence="9">
    <location>
        <position position="19"/>
    </location>
    <ligand>
        <name>substrate</name>
    </ligand>
</feature>
<comment type="function">
    <text evidence="9">Catalyzes the hydrolytic deamination of adenosine and 2-deoxyadenosine.</text>
</comment>